<comment type="caution">
    <text evidence="2">The sequence shown here is derived from an EMBL/GenBank/DDBJ whole genome shotgun (WGS) entry which is preliminary data.</text>
</comment>
<evidence type="ECO:0000256" key="1">
    <source>
        <dbReference type="SAM" id="Phobius"/>
    </source>
</evidence>
<organism evidence="2 3">
    <name type="scientific">Candidatus Kurthia intestinigallinarum</name>
    <dbReference type="NCBI Taxonomy" id="1562256"/>
    <lineage>
        <taxon>Bacteria</taxon>
        <taxon>Bacillati</taxon>
        <taxon>Bacillota</taxon>
        <taxon>Bacilli</taxon>
        <taxon>Bacillales</taxon>
        <taxon>Caryophanaceae</taxon>
        <taxon>Kurthia</taxon>
    </lineage>
</organism>
<dbReference type="Proteomes" id="UP000288623">
    <property type="component" value="Unassembled WGS sequence"/>
</dbReference>
<feature type="transmembrane region" description="Helical" evidence="1">
    <location>
        <begin position="93"/>
        <end position="114"/>
    </location>
</feature>
<evidence type="ECO:0008006" key="4">
    <source>
        <dbReference type="Google" id="ProtNLM"/>
    </source>
</evidence>
<dbReference type="InterPro" id="IPR012652">
    <property type="entry name" value="ThiW"/>
</dbReference>
<dbReference type="RefSeq" id="WP_126990180.1">
    <property type="nucleotide sequence ID" value="NZ_JTFC01000026.1"/>
</dbReference>
<evidence type="ECO:0000313" key="3">
    <source>
        <dbReference type="Proteomes" id="UP000288623"/>
    </source>
</evidence>
<sequence length="159" mass="16631">MKKMTLLAMYIAICVIGSSVVSIPIGVAKVAPIQHMMTIICTVTLGPIPAIIQAILASLIRLMMGTGTLLAIPGSVIGAVLAGMLYRITKRRIAAISGEIIGTGIIASLVAVPYSMFFMHAPAVSALFFMPSFLLSTVTGAMLALAILKAVPTRYLAIQ</sequence>
<dbReference type="Pfam" id="PF09512">
    <property type="entry name" value="ThiW"/>
    <property type="match status" value="1"/>
</dbReference>
<keyword evidence="1" id="KW-1133">Transmembrane helix</keyword>
<feature type="transmembrane region" description="Helical" evidence="1">
    <location>
        <begin position="126"/>
        <end position="148"/>
    </location>
</feature>
<gene>
    <name evidence="2" type="ORF">QI30_06780</name>
</gene>
<feature type="transmembrane region" description="Helical" evidence="1">
    <location>
        <begin position="66"/>
        <end position="86"/>
    </location>
</feature>
<dbReference type="Gene3D" id="1.10.1760.20">
    <property type="match status" value="1"/>
</dbReference>
<dbReference type="OrthoDB" id="5516776at2"/>
<dbReference type="PIRSF" id="PIRSF024534">
    <property type="entry name" value="ThiW"/>
    <property type="match status" value="1"/>
</dbReference>
<keyword evidence="3" id="KW-1185">Reference proteome</keyword>
<feature type="transmembrane region" description="Helical" evidence="1">
    <location>
        <begin position="6"/>
        <end position="27"/>
    </location>
</feature>
<keyword evidence="1" id="KW-0472">Membrane</keyword>
<keyword evidence="1" id="KW-0812">Transmembrane</keyword>
<evidence type="ECO:0000313" key="2">
    <source>
        <dbReference type="EMBL" id="RUS57279.1"/>
    </source>
</evidence>
<dbReference type="EMBL" id="JTFC01000026">
    <property type="protein sequence ID" value="RUS57279.1"/>
    <property type="molecule type" value="Genomic_DNA"/>
</dbReference>
<feature type="transmembrane region" description="Helical" evidence="1">
    <location>
        <begin position="39"/>
        <end position="60"/>
    </location>
</feature>
<protein>
    <recommendedName>
        <fullName evidence="4">Thiamine biosynthesis protein ThiW</fullName>
    </recommendedName>
</protein>
<dbReference type="NCBIfam" id="TIGR02359">
    <property type="entry name" value="thiW"/>
    <property type="match status" value="1"/>
</dbReference>
<name>A0A433RVJ1_9BACL</name>
<reference evidence="2 3" key="1">
    <citation type="submission" date="2014-11" db="EMBL/GenBank/DDBJ databases">
        <title>Genome sequence and analysis of novel Kurthia sp.</title>
        <authorList>
            <person name="Lawson J.N."/>
            <person name="Gonzalez J.E."/>
            <person name="Rinauldi L."/>
            <person name="Xuan Z."/>
            <person name="Firman A."/>
            <person name="Shaddox L."/>
            <person name="Trudeau A."/>
            <person name="Shah S."/>
            <person name="Reiman D."/>
        </authorList>
    </citation>
    <scope>NUCLEOTIDE SEQUENCE [LARGE SCALE GENOMIC DNA]</scope>
    <source>
        <strain evidence="2 3">3B1D</strain>
    </source>
</reference>
<dbReference type="AlphaFoldDB" id="A0A433RVJ1"/>
<accession>A0A433RVJ1</accession>
<proteinExistence type="predicted"/>